<sequence>MRRLIFLSTLLFTASSVLISLDVDLQAAVDTALSGISSGDVYFSFSSDSTFINRSLSVMNLPHVNLFFSGDGTNTFDAPLFFFHDVGGVSFTALNFQGDSIAPMITAINGSVLKISLCTFSAVHNGTSISSTNITDVSIDQCTFQDIQNTNGDANVIVQTGTKSVSLTNTLFVDSTPSLTLFTVSEIDAQANIYLNNITVYSITTFSLWGLIDMRTDCNQIIISDSSLVNNILNYGAIKISSGSITNLLISNTDISSSFGFSQIYFDWYTSIQNITLDGVTFSQGLTSEGDLFGIVSSALIMVSGQHGNLTITNSIARNCLMGSDAAFIAIMFTYGPSSVQNVLIDHVTALQNQLTPIVLNDATIGSIIIRDSVLQFNSAITTQEITTGGAMTVIQCEIGSMMLMNSDISYNNGLCGGIYIEDDIDSIHFDNVTGVYNAASTYGGMISLQLYYSDTLVSVNNSVFYSNIAAAGSGAMMIQSFAPGSGIYNSRFEFNTVTSSGDDADGGAFTLNNYYSDSNLFTIDNCVFRSNSAAHGSAFLSYSRYRLTRSTFSGHPPSQTVVYDRTDYAFLSENKFSDLYIGTSGLGMHHSVLDSTVIANASIFTFINNVMSSTWNHQVEYLDSDASISEYNFQYNVVPVTLTGSVIQFLSSDDTIVNTMRIEHNVISGLSSSLFTQVNSHLISLSLRGNGLRSSPISTSDYPPNLIDLDLSHNLLTDRVEIPYSSMENLQTLSINDNRFTNPSVFLSMPSDLSFLDVSGNNYSGPVSIFSSMNDLEVLRFDRNRFGGDIGSLTQLTSLRELNASLNLLDGVIPIDISQLSQLSSIDISHNDIHGDIPDLSSLTSLLFLNLSHNGLNGSIDGVSGLSQLTDLDVSSNDIFGNLSSLNGLASIQRLNVSHNAMSLAGLDFSSMTSLITLDMDDCQLSGDLPQSFNDLPLLESASMMDNQITSMSTSTVNLPSLRRLSLSDNNMSSSEDMLIYQNMSSLETLLIDRNKYASGLEHLNNMSSLIILNASHNEISIDVSLLPSFSSLQVMDVSHNALSGNISYMTVSSQLQYLDLSDNRLNGSIGSSFNSMKRLTYLNASHNDVSGNIVLSLSQLSVCDLSHNSYVCPIDWRTYELCSMSCTLDLTTNATIRIRFSGDVSRFNQSAYTNSLSQMTNISIDRIVVLNVISGSIITDLLILPPSPSDINQGSAEIIVNRLKMATSTDYASYGITLIDISDVPPPTSSSTFTQSDASITQPDQIITNRDGISSGATAGIVIGCIALVLIVLVVIVFILFKRSADKRRRREKENDMELQDEGTVYAIIDRNQFSSRSTMLDQGTIESLSQEKAKLIKMIGEGAYGVVYMASYQGKIVAMKQIKTVSMDIVESFMLEVELMKRLQPHPNVVSFLGFCARPLALITEFMAGGSLDDYMDRNPDLSTTRRMNIVQGVAEGMAHLAQERVLHKDLAARNVLLTEDLVPKVSDFGLSRILDVEAEVHHSKTDVGPIKWMAPESLRGKFSEKSDVWAWGVLCIEVFTGSQPFPEMSPTDFLVGVANDDLHSKMSLQIPETLDMDVKFMQLLDDVFQITSVHIWNSFSFGRATIAVHVGAPLSCTCNLSRRMAENGELHLSGQRSRGQAEQWLQRDLEDHKEAITQCQSNEDSRDAATVSRFQRGENSQSLLQSEEATTFFSMHYL</sequence>
<dbReference type="SUPFAM" id="SSF51126">
    <property type="entry name" value="Pectin lyase-like"/>
    <property type="match status" value="1"/>
</dbReference>
<evidence type="ECO:0000256" key="5">
    <source>
        <dbReference type="PROSITE-ProRule" id="PRU10141"/>
    </source>
</evidence>
<evidence type="ECO:0000256" key="3">
    <source>
        <dbReference type="ARBA" id="ARBA00022741"/>
    </source>
</evidence>
<dbReference type="PROSITE" id="PS51450">
    <property type="entry name" value="LRR"/>
    <property type="match status" value="1"/>
</dbReference>
<dbReference type="Proteomes" id="UP000241769">
    <property type="component" value="Unassembled WGS sequence"/>
</dbReference>
<keyword evidence="3 5" id="KW-0547">Nucleotide-binding</keyword>
<evidence type="ECO:0000256" key="1">
    <source>
        <dbReference type="ARBA" id="ARBA00022614"/>
    </source>
</evidence>
<dbReference type="CDD" id="cd00192">
    <property type="entry name" value="PTKc"/>
    <property type="match status" value="1"/>
</dbReference>
<keyword evidence="1" id="KW-0433">Leucine-rich repeat</keyword>
<dbReference type="InterPro" id="IPR008266">
    <property type="entry name" value="Tyr_kinase_AS"/>
</dbReference>
<evidence type="ECO:0000256" key="2">
    <source>
        <dbReference type="ARBA" id="ARBA00022737"/>
    </source>
</evidence>
<evidence type="ECO:0000256" key="6">
    <source>
        <dbReference type="SAM" id="Phobius"/>
    </source>
</evidence>
<keyword evidence="10" id="KW-1185">Reference proteome</keyword>
<dbReference type="Pfam" id="PF00560">
    <property type="entry name" value="LRR_1"/>
    <property type="match status" value="2"/>
</dbReference>
<feature type="binding site" evidence="5">
    <location>
        <position position="1363"/>
    </location>
    <ligand>
        <name>ATP</name>
        <dbReference type="ChEBI" id="CHEBI:30616"/>
    </ligand>
</feature>
<dbReference type="PANTHER" id="PTHR48056:SF81">
    <property type="entry name" value="RECEPTOR PROTEIN-TYROSINE KINASE CEPR1"/>
    <property type="match status" value="1"/>
</dbReference>
<dbReference type="Pfam" id="PF07714">
    <property type="entry name" value="PK_Tyr_Ser-Thr"/>
    <property type="match status" value="1"/>
</dbReference>
<dbReference type="InterPro" id="IPR011050">
    <property type="entry name" value="Pectin_lyase_fold/virulence"/>
</dbReference>
<dbReference type="PROSITE" id="PS00107">
    <property type="entry name" value="PROTEIN_KINASE_ATP"/>
    <property type="match status" value="1"/>
</dbReference>
<evidence type="ECO:0000256" key="4">
    <source>
        <dbReference type="ARBA" id="ARBA00022840"/>
    </source>
</evidence>
<feature type="domain" description="Protein kinase" evidence="8">
    <location>
        <begin position="1336"/>
        <end position="1581"/>
    </location>
</feature>
<evidence type="ECO:0000256" key="7">
    <source>
        <dbReference type="SAM" id="SignalP"/>
    </source>
</evidence>
<dbReference type="EMBL" id="MDYQ01000613">
    <property type="protein sequence ID" value="PRP73420.1"/>
    <property type="molecule type" value="Genomic_DNA"/>
</dbReference>
<dbReference type="InterPro" id="IPR011009">
    <property type="entry name" value="Kinase-like_dom_sf"/>
</dbReference>
<keyword evidence="6" id="KW-0472">Membrane</keyword>
<proteinExistence type="predicted"/>
<dbReference type="GO" id="GO:0005524">
    <property type="term" value="F:ATP binding"/>
    <property type="evidence" value="ECO:0007669"/>
    <property type="project" value="UniProtKB-UniRule"/>
</dbReference>
<feature type="signal peptide" evidence="7">
    <location>
        <begin position="1"/>
        <end position="16"/>
    </location>
</feature>
<accession>A0A2P6MNY2</accession>
<keyword evidence="6" id="KW-1133">Transmembrane helix</keyword>
<keyword evidence="2" id="KW-0677">Repeat</keyword>
<organism evidence="9 10">
    <name type="scientific">Planoprotostelium fungivorum</name>
    <dbReference type="NCBI Taxonomy" id="1890364"/>
    <lineage>
        <taxon>Eukaryota</taxon>
        <taxon>Amoebozoa</taxon>
        <taxon>Evosea</taxon>
        <taxon>Variosea</taxon>
        <taxon>Cavosteliida</taxon>
        <taxon>Cavosteliaceae</taxon>
        <taxon>Planoprotostelium</taxon>
    </lineage>
</organism>
<keyword evidence="4 5" id="KW-0067">ATP-binding</keyword>
<dbReference type="GO" id="GO:0004672">
    <property type="term" value="F:protein kinase activity"/>
    <property type="evidence" value="ECO:0007669"/>
    <property type="project" value="InterPro"/>
</dbReference>
<dbReference type="PANTHER" id="PTHR48056">
    <property type="entry name" value="LRR RECEPTOR-LIKE SERINE/THREONINE-PROTEIN KINASE-RELATED"/>
    <property type="match status" value="1"/>
</dbReference>
<reference evidence="9 10" key="1">
    <citation type="journal article" date="2018" name="Genome Biol. Evol.">
        <title>Multiple Roots of Fruiting Body Formation in Amoebozoa.</title>
        <authorList>
            <person name="Hillmann F."/>
            <person name="Forbes G."/>
            <person name="Novohradska S."/>
            <person name="Ferling I."/>
            <person name="Riege K."/>
            <person name="Groth M."/>
            <person name="Westermann M."/>
            <person name="Marz M."/>
            <person name="Spaller T."/>
            <person name="Winckler T."/>
            <person name="Schaap P."/>
            <person name="Glockner G."/>
        </authorList>
    </citation>
    <scope>NUCLEOTIDE SEQUENCE [LARGE SCALE GENOMIC DNA]</scope>
    <source>
        <strain evidence="9 10">Jena</strain>
    </source>
</reference>
<dbReference type="InterPro" id="IPR000719">
    <property type="entry name" value="Prot_kinase_dom"/>
</dbReference>
<dbReference type="OrthoDB" id="2642739at2759"/>
<dbReference type="InterPro" id="IPR001245">
    <property type="entry name" value="Ser-Thr/Tyr_kinase_cat_dom"/>
</dbReference>
<dbReference type="PROSITE" id="PS00109">
    <property type="entry name" value="PROTEIN_KINASE_TYR"/>
    <property type="match status" value="1"/>
</dbReference>
<dbReference type="InParanoid" id="A0A2P6MNY2"/>
<evidence type="ECO:0000313" key="9">
    <source>
        <dbReference type="EMBL" id="PRP73420.1"/>
    </source>
</evidence>
<comment type="caution">
    <text evidence="9">The sequence shown here is derived from an EMBL/GenBank/DDBJ whole genome shotgun (WGS) entry which is preliminary data.</text>
</comment>
<keyword evidence="9" id="KW-0675">Receptor</keyword>
<gene>
    <name evidence="9" type="ORF">PROFUN_09650</name>
</gene>
<evidence type="ECO:0000259" key="8">
    <source>
        <dbReference type="PROSITE" id="PS50011"/>
    </source>
</evidence>
<dbReference type="Gene3D" id="1.10.510.10">
    <property type="entry name" value="Transferase(Phosphotransferase) domain 1"/>
    <property type="match status" value="1"/>
</dbReference>
<feature type="transmembrane region" description="Helical" evidence="6">
    <location>
        <begin position="1261"/>
        <end position="1283"/>
    </location>
</feature>
<dbReference type="InterPro" id="IPR050647">
    <property type="entry name" value="Plant_LRR-RLKs"/>
</dbReference>
<dbReference type="Gene3D" id="3.80.10.10">
    <property type="entry name" value="Ribonuclease Inhibitor"/>
    <property type="match status" value="4"/>
</dbReference>
<keyword evidence="6" id="KW-0812">Transmembrane</keyword>
<dbReference type="InterPro" id="IPR001611">
    <property type="entry name" value="Leu-rich_rpt"/>
</dbReference>
<dbReference type="InterPro" id="IPR032675">
    <property type="entry name" value="LRR_dom_sf"/>
</dbReference>
<dbReference type="SUPFAM" id="SSF52058">
    <property type="entry name" value="L domain-like"/>
    <property type="match status" value="2"/>
</dbReference>
<protein>
    <submittedName>
        <fullName evidence="9">Phytosulfokine receptor 2-like</fullName>
    </submittedName>
</protein>
<dbReference type="InterPro" id="IPR017441">
    <property type="entry name" value="Protein_kinase_ATP_BS"/>
</dbReference>
<keyword evidence="7" id="KW-0732">Signal</keyword>
<dbReference type="SUPFAM" id="SSF56112">
    <property type="entry name" value="Protein kinase-like (PK-like)"/>
    <property type="match status" value="1"/>
</dbReference>
<dbReference type="PROSITE" id="PS50011">
    <property type="entry name" value="PROTEIN_KINASE_DOM"/>
    <property type="match status" value="1"/>
</dbReference>
<name>A0A2P6MNY2_9EUKA</name>
<dbReference type="PRINTS" id="PR00109">
    <property type="entry name" value="TYRKINASE"/>
</dbReference>
<dbReference type="SMART" id="SM00365">
    <property type="entry name" value="LRR_SD22"/>
    <property type="match status" value="6"/>
</dbReference>
<feature type="chain" id="PRO_5015111817" evidence="7">
    <location>
        <begin position="17"/>
        <end position="1682"/>
    </location>
</feature>
<evidence type="ECO:0000313" key="10">
    <source>
        <dbReference type="Proteomes" id="UP000241769"/>
    </source>
</evidence>